<evidence type="ECO:0000259" key="1">
    <source>
        <dbReference type="Pfam" id="PF12697"/>
    </source>
</evidence>
<dbReference type="AlphaFoldDB" id="A0A1N7HB55"/>
<feature type="domain" description="AB hydrolase-1" evidence="1">
    <location>
        <begin position="36"/>
        <end position="292"/>
    </location>
</feature>
<evidence type="ECO:0000313" key="3">
    <source>
        <dbReference type="Proteomes" id="UP000186096"/>
    </source>
</evidence>
<dbReference type="GO" id="GO:0016020">
    <property type="term" value="C:membrane"/>
    <property type="evidence" value="ECO:0007669"/>
    <property type="project" value="TreeGrafter"/>
</dbReference>
<dbReference type="RefSeq" id="WP_076442522.1">
    <property type="nucleotide sequence ID" value="NZ_FTNI01000042.1"/>
</dbReference>
<proteinExistence type="predicted"/>
<dbReference type="InterPro" id="IPR000073">
    <property type="entry name" value="AB_hydrolase_1"/>
</dbReference>
<evidence type="ECO:0000313" key="2">
    <source>
        <dbReference type="EMBL" id="SIS22114.1"/>
    </source>
</evidence>
<organism evidence="2 3">
    <name type="scientific">Microbispora rosea</name>
    <dbReference type="NCBI Taxonomy" id="58117"/>
    <lineage>
        <taxon>Bacteria</taxon>
        <taxon>Bacillati</taxon>
        <taxon>Actinomycetota</taxon>
        <taxon>Actinomycetes</taxon>
        <taxon>Streptosporangiales</taxon>
        <taxon>Streptosporangiaceae</taxon>
        <taxon>Microbispora</taxon>
    </lineage>
</organism>
<dbReference type="STRING" id="58117.SAMN05421833_14237"/>
<dbReference type="InterPro" id="IPR029058">
    <property type="entry name" value="AB_hydrolase_fold"/>
</dbReference>
<dbReference type="PANTHER" id="PTHR43798">
    <property type="entry name" value="MONOACYLGLYCEROL LIPASE"/>
    <property type="match status" value="1"/>
</dbReference>
<reference evidence="3" key="1">
    <citation type="submission" date="2017-01" db="EMBL/GenBank/DDBJ databases">
        <authorList>
            <person name="Varghese N."/>
            <person name="Submissions S."/>
        </authorList>
    </citation>
    <scope>NUCLEOTIDE SEQUENCE [LARGE SCALE GENOMIC DNA]</scope>
    <source>
        <strain evidence="3">ATCC 12950</strain>
    </source>
</reference>
<keyword evidence="3" id="KW-1185">Reference proteome</keyword>
<dbReference type="OrthoDB" id="3663240at2"/>
<dbReference type="GO" id="GO:0003824">
    <property type="term" value="F:catalytic activity"/>
    <property type="evidence" value="ECO:0007669"/>
    <property type="project" value="UniProtKB-ARBA"/>
</dbReference>
<dbReference type="Pfam" id="PF12697">
    <property type="entry name" value="Abhydrolase_6"/>
    <property type="match status" value="1"/>
</dbReference>
<accession>A0A1N7HB55</accession>
<sequence length="301" mass="32693">MGRPASETTAPPLGRLYDVGERRLMLHRSGAGGPSVVFLPGAGLVGLDFLNVQEGAAAFATSVLYDRGGTGWSTSAPLPRRAAEVAVELRDLLRAAAVPGPFLLVGHSLGAFYARRYAQLFPGEVAGLLLLDPGHEDILDHMPAQAAELAERMRPDPARMPELTDEQRRAAREAYAGLYAKWPAPVREALIGHHLASWRTSLRETENFETEVYDELRGGGPLPDVPLIVLTAGGANPYWAKFMPEEVMREAHDGVRALHAAIARSVPRGRQRVIEGASHQYLHVERAEEVLRAIRNLTAAA</sequence>
<name>A0A1N7HB55_9ACTN</name>
<dbReference type="SUPFAM" id="SSF53474">
    <property type="entry name" value="alpha/beta-Hydrolases"/>
    <property type="match status" value="1"/>
</dbReference>
<gene>
    <name evidence="2" type="ORF">SAMN05421833_14237</name>
</gene>
<dbReference type="EMBL" id="FTNI01000042">
    <property type="protein sequence ID" value="SIS22114.1"/>
    <property type="molecule type" value="Genomic_DNA"/>
</dbReference>
<protein>
    <submittedName>
        <fullName evidence="2">Pimeloyl-ACP methyl ester carboxylesterase</fullName>
    </submittedName>
</protein>
<dbReference type="PANTHER" id="PTHR43798:SF33">
    <property type="entry name" value="HYDROLASE, PUTATIVE (AFU_ORTHOLOGUE AFUA_2G14860)-RELATED"/>
    <property type="match status" value="1"/>
</dbReference>
<dbReference type="InterPro" id="IPR050266">
    <property type="entry name" value="AB_hydrolase_sf"/>
</dbReference>
<dbReference type="Gene3D" id="3.40.50.1820">
    <property type="entry name" value="alpha/beta hydrolase"/>
    <property type="match status" value="1"/>
</dbReference>
<dbReference type="Proteomes" id="UP000186096">
    <property type="component" value="Unassembled WGS sequence"/>
</dbReference>